<keyword evidence="1 6" id="KW-0963">Cytoplasm</keyword>
<evidence type="ECO:0000256" key="3">
    <source>
        <dbReference type="ARBA" id="ARBA00023157"/>
    </source>
</evidence>
<comment type="similarity">
    <text evidence="6">Belongs to the HSP33 family.</text>
</comment>
<dbReference type="SUPFAM" id="SSF64397">
    <property type="entry name" value="Hsp33 domain"/>
    <property type="match status" value="1"/>
</dbReference>
<keyword evidence="3 6" id="KW-1015">Disulfide bond</keyword>
<protein>
    <recommendedName>
        <fullName evidence="6">33 kDa chaperonin</fullName>
    </recommendedName>
    <alternativeName>
        <fullName evidence="6">Heat shock protein 33 homolog</fullName>
        <shortName evidence="6">HSP33</shortName>
    </alternativeName>
</protein>
<keyword evidence="5 6" id="KW-0676">Redox-active center</keyword>
<dbReference type="RefSeq" id="WP_067534601.1">
    <property type="nucleotide sequence ID" value="NZ_AP025567.1"/>
</dbReference>
<dbReference type="SUPFAM" id="SSF118352">
    <property type="entry name" value="HSP33 redox switch-like"/>
    <property type="match status" value="1"/>
</dbReference>
<dbReference type="PANTHER" id="PTHR30111">
    <property type="entry name" value="33 KDA CHAPERONIN"/>
    <property type="match status" value="1"/>
</dbReference>
<dbReference type="GO" id="GO:0044183">
    <property type="term" value="F:protein folding chaperone"/>
    <property type="evidence" value="ECO:0007669"/>
    <property type="project" value="TreeGrafter"/>
</dbReference>
<gene>
    <name evidence="6" type="primary">hslO</name>
    <name evidence="7" type="ORF">DW099_12195</name>
</gene>
<evidence type="ECO:0000256" key="5">
    <source>
        <dbReference type="ARBA" id="ARBA00023284"/>
    </source>
</evidence>
<dbReference type="InterPro" id="IPR000397">
    <property type="entry name" value="Heat_shock_Hsp33"/>
</dbReference>
<comment type="subcellular location">
    <subcellularLocation>
        <location evidence="6">Cytoplasm</location>
    </subcellularLocation>
</comment>
<keyword evidence="8" id="KW-1185">Reference proteome</keyword>
<evidence type="ECO:0000256" key="4">
    <source>
        <dbReference type="ARBA" id="ARBA00023186"/>
    </source>
</evidence>
<dbReference type="GO" id="GO:0005737">
    <property type="term" value="C:cytoplasm"/>
    <property type="evidence" value="ECO:0007669"/>
    <property type="project" value="UniProtKB-SubCell"/>
</dbReference>
<feature type="disulfide bond" description="Redox-active" evidence="6">
    <location>
        <begin position="283"/>
        <end position="286"/>
    </location>
</feature>
<dbReference type="PANTHER" id="PTHR30111:SF1">
    <property type="entry name" value="33 KDA CHAPERONIN"/>
    <property type="match status" value="1"/>
</dbReference>
<dbReference type="CDD" id="cd00498">
    <property type="entry name" value="Hsp33"/>
    <property type="match status" value="1"/>
</dbReference>
<evidence type="ECO:0000256" key="1">
    <source>
        <dbReference type="ARBA" id="ARBA00022490"/>
    </source>
</evidence>
<dbReference type="NCBIfam" id="NF001033">
    <property type="entry name" value="PRK00114.1"/>
    <property type="match status" value="1"/>
</dbReference>
<evidence type="ECO:0000256" key="2">
    <source>
        <dbReference type="ARBA" id="ARBA00022833"/>
    </source>
</evidence>
<dbReference type="AlphaFoldDB" id="A0A415E1F8"/>
<dbReference type="Proteomes" id="UP000284841">
    <property type="component" value="Unassembled WGS sequence"/>
</dbReference>
<dbReference type="InterPro" id="IPR016154">
    <property type="entry name" value="Heat_shock_Hsp33_C"/>
</dbReference>
<comment type="PTM">
    <text evidence="6">Under oxidizing conditions two disulfide bonds are formed involving the reactive cysteines. Under reducing conditions zinc is bound to the reactive cysteines and the protein is inactive.</text>
</comment>
<dbReference type="GO" id="GO:0051082">
    <property type="term" value="F:unfolded protein binding"/>
    <property type="evidence" value="ECO:0007669"/>
    <property type="project" value="UniProtKB-UniRule"/>
</dbReference>
<dbReference type="Gene3D" id="3.90.1280.10">
    <property type="entry name" value="HSP33 redox switch-like"/>
    <property type="match status" value="1"/>
</dbReference>
<dbReference type="GO" id="GO:0042026">
    <property type="term" value="P:protein refolding"/>
    <property type="evidence" value="ECO:0007669"/>
    <property type="project" value="TreeGrafter"/>
</dbReference>
<dbReference type="PIRSF" id="PIRSF005261">
    <property type="entry name" value="Heat_shock_Hsp33"/>
    <property type="match status" value="1"/>
</dbReference>
<feature type="disulfide bond" description="Redox-active" evidence="6">
    <location>
        <begin position="250"/>
        <end position="252"/>
    </location>
</feature>
<dbReference type="InterPro" id="IPR016153">
    <property type="entry name" value="Heat_shock_Hsp33_N"/>
</dbReference>
<organism evidence="7 8">
    <name type="scientific">Emergencia timonensis</name>
    <dbReference type="NCBI Taxonomy" id="1776384"/>
    <lineage>
        <taxon>Bacteria</taxon>
        <taxon>Bacillati</taxon>
        <taxon>Bacillota</taxon>
        <taxon>Clostridia</taxon>
        <taxon>Peptostreptococcales</taxon>
        <taxon>Anaerovoracaceae</taxon>
        <taxon>Emergencia</taxon>
    </lineage>
</organism>
<keyword evidence="2 6" id="KW-0862">Zinc</keyword>
<comment type="caution">
    <text evidence="7">The sequence shown here is derived from an EMBL/GenBank/DDBJ whole genome shotgun (WGS) entry which is preliminary data.</text>
</comment>
<dbReference type="Pfam" id="PF01430">
    <property type="entry name" value="HSP33"/>
    <property type="match status" value="1"/>
</dbReference>
<evidence type="ECO:0000256" key="6">
    <source>
        <dbReference type="HAMAP-Rule" id="MF_00117"/>
    </source>
</evidence>
<name>A0A415E1F8_9FIRM</name>
<dbReference type="HAMAP" id="MF_00117">
    <property type="entry name" value="HslO"/>
    <property type="match status" value="1"/>
</dbReference>
<keyword evidence="4 6" id="KW-0143">Chaperone</keyword>
<dbReference type="EMBL" id="QRMS01000003">
    <property type="protein sequence ID" value="RHJ87451.1"/>
    <property type="molecule type" value="Genomic_DNA"/>
</dbReference>
<dbReference type="GeneID" id="83003398"/>
<evidence type="ECO:0000313" key="8">
    <source>
        <dbReference type="Proteomes" id="UP000284841"/>
    </source>
</evidence>
<sequence length="304" mass="33556">MSKVITAMDKSKSFRVYLTISTDMVEEARKIHNTTPLATAALGRVLTGAGLMGLMLKNENDKLTVQFKGDGPAKEILATAYKNGSVKGYISNPNLDLPLKADGHLDVGGALGIGELTVIKDLGLKEPYLGRISLVSGEIADDLTAYYYISEQQNSSVALGVKIARDCSVLCSGGMIIQMLPDAQEAAVDALETMLGKMQPLTTTIEEVMLRSAGKSEEGVACELMDELFKEMPEEFAVEKLEAIQMKWQCDCCEERLEQALMTIGRTDLKEIIDEDGQAELVCQFCEKKYYFDKEHLERLYRQL</sequence>
<evidence type="ECO:0000313" key="7">
    <source>
        <dbReference type="EMBL" id="RHJ87451.1"/>
    </source>
</evidence>
<comment type="function">
    <text evidence="6">Redox regulated molecular chaperone. Protects both thermally unfolding and oxidatively damaged proteins from irreversible aggregation. Plays an important role in the bacterial defense system toward oxidative stress.</text>
</comment>
<proteinExistence type="inferred from homology"/>
<dbReference type="STRING" id="1776384.GCA_900086585_01009"/>
<reference evidence="7 8" key="1">
    <citation type="submission" date="2018-08" db="EMBL/GenBank/DDBJ databases">
        <title>A genome reference for cultivated species of the human gut microbiota.</title>
        <authorList>
            <person name="Zou Y."/>
            <person name="Xue W."/>
            <person name="Luo G."/>
        </authorList>
    </citation>
    <scope>NUCLEOTIDE SEQUENCE [LARGE SCALE GENOMIC DNA]</scope>
    <source>
        <strain evidence="7 8">AM07-24</strain>
    </source>
</reference>
<dbReference type="Gene3D" id="3.55.30.10">
    <property type="entry name" value="Hsp33 domain"/>
    <property type="match status" value="1"/>
</dbReference>
<dbReference type="OrthoDB" id="9776534at2"/>
<accession>A0A415E1F8</accession>